<sequence length="346" mass="39716">MKRLFAFLLYGFAALSAYGAPPYGDTVARLDLIDPWVELVKQLETPDPVTPDQIVLEKKLAYDKYTLEDSYPYGKRSRSFQWEKIKENLALLETVQQTPSLWGFLRNRHNRNGESPLVKKWILDRYNRIADTLGTERWQGIPLYEVSDTMAPVLYGMDGALVRILEQTNGWREIETICEAGRGRYLVPERYVRPLADTVTFRKVALVDRRMQHIALLEKKDSVFQGDHRKWLIRSMNPATTGVDEPPYAQPTPLGVYVIQEKKRKMIFLKDGSDEEGGFAPWASRFCNGAYIHGVPVNLPDTVPIEYSWSLGTTPRSHMCVRNATSHAKFFYDWAPVGRTLVVIIE</sequence>
<protein>
    <submittedName>
        <fullName evidence="10">L,D-transpeptidase</fullName>
    </submittedName>
</protein>
<feature type="domain" description="L,D-TPase catalytic" evidence="9">
    <location>
        <begin position="203"/>
        <end position="344"/>
    </location>
</feature>
<proteinExistence type="inferred from homology"/>
<keyword evidence="3" id="KW-0808">Transferase</keyword>
<keyword evidence="5 7" id="KW-0573">Peptidoglycan synthesis</keyword>
<evidence type="ECO:0000256" key="3">
    <source>
        <dbReference type="ARBA" id="ARBA00022679"/>
    </source>
</evidence>
<evidence type="ECO:0000256" key="7">
    <source>
        <dbReference type="PROSITE-ProRule" id="PRU01373"/>
    </source>
</evidence>
<reference evidence="10" key="2">
    <citation type="submission" date="2021-04" db="EMBL/GenBank/DDBJ databases">
        <authorList>
            <person name="Gilroy R."/>
        </authorList>
    </citation>
    <scope>NUCLEOTIDE SEQUENCE</scope>
    <source>
        <strain evidence="10">CHK169-11906</strain>
    </source>
</reference>
<keyword evidence="6 7" id="KW-0961">Cell wall biogenesis/degradation</keyword>
<evidence type="ECO:0000256" key="4">
    <source>
        <dbReference type="ARBA" id="ARBA00022960"/>
    </source>
</evidence>
<evidence type="ECO:0000259" key="9">
    <source>
        <dbReference type="PROSITE" id="PS52029"/>
    </source>
</evidence>
<accession>A0A9D2IEG3</accession>
<dbReference type="Pfam" id="PF03734">
    <property type="entry name" value="YkuD"/>
    <property type="match status" value="1"/>
</dbReference>
<dbReference type="PROSITE" id="PS52029">
    <property type="entry name" value="LD_TPASE"/>
    <property type="match status" value="1"/>
</dbReference>
<feature type="chain" id="PRO_5039588420" evidence="8">
    <location>
        <begin position="20"/>
        <end position="346"/>
    </location>
</feature>
<feature type="active site" description="Proton donor/acceptor" evidence="7">
    <location>
        <position position="293"/>
    </location>
</feature>
<dbReference type="Gene3D" id="2.40.440.10">
    <property type="entry name" value="L,D-transpeptidase catalytic domain-like"/>
    <property type="match status" value="1"/>
</dbReference>
<evidence type="ECO:0000256" key="5">
    <source>
        <dbReference type="ARBA" id="ARBA00022984"/>
    </source>
</evidence>
<dbReference type="AlphaFoldDB" id="A0A9D2IEG3"/>
<name>A0A9D2IEG3_9BACT</name>
<dbReference type="EMBL" id="DWYR01000009">
    <property type="protein sequence ID" value="HJA98593.1"/>
    <property type="molecule type" value="Genomic_DNA"/>
</dbReference>
<keyword evidence="4 7" id="KW-0133">Cell shape</keyword>
<dbReference type="SUPFAM" id="SSF141523">
    <property type="entry name" value="L,D-transpeptidase catalytic domain-like"/>
    <property type="match status" value="1"/>
</dbReference>
<keyword evidence="8" id="KW-0732">Signal</keyword>
<dbReference type="InterPro" id="IPR038063">
    <property type="entry name" value="Transpep_catalytic_dom"/>
</dbReference>
<organism evidence="10 11">
    <name type="scientific">Candidatus Alistipes avicola</name>
    <dbReference type="NCBI Taxonomy" id="2838432"/>
    <lineage>
        <taxon>Bacteria</taxon>
        <taxon>Pseudomonadati</taxon>
        <taxon>Bacteroidota</taxon>
        <taxon>Bacteroidia</taxon>
        <taxon>Bacteroidales</taxon>
        <taxon>Rikenellaceae</taxon>
        <taxon>Alistipes</taxon>
    </lineage>
</organism>
<dbReference type="GO" id="GO:0004180">
    <property type="term" value="F:carboxypeptidase activity"/>
    <property type="evidence" value="ECO:0007669"/>
    <property type="project" value="UniProtKB-ARBA"/>
</dbReference>
<gene>
    <name evidence="10" type="ORF">H9779_03210</name>
</gene>
<reference evidence="10" key="1">
    <citation type="journal article" date="2021" name="PeerJ">
        <title>Extensive microbial diversity within the chicken gut microbiome revealed by metagenomics and culture.</title>
        <authorList>
            <person name="Gilroy R."/>
            <person name="Ravi A."/>
            <person name="Getino M."/>
            <person name="Pursley I."/>
            <person name="Horton D.L."/>
            <person name="Alikhan N.F."/>
            <person name="Baker D."/>
            <person name="Gharbi K."/>
            <person name="Hall N."/>
            <person name="Watson M."/>
            <person name="Adriaenssens E.M."/>
            <person name="Foster-Nyarko E."/>
            <person name="Jarju S."/>
            <person name="Secka A."/>
            <person name="Antonio M."/>
            <person name="Oren A."/>
            <person name="Chaudhuri R.R."/>
            <person name="La Ragione R."/>
            <person name="Hildebrand F."/>
            <person name="Pallen M.J."/>
        </authorList>
    </citation>
    <scope>NUCLEOTIDE SEQUENCE</scope>
    <source>
        <strain evidence="10">CHK169-11906</strain>
    </source>
</reference>
<dbReference type="GO" id="GO:0016740">
    <property type="term" value="F:transferase activity"/>
    <property type="evidence" value="ECO:0007669"/>
    <property type="project" value="UniProtKB-KW"/>
</dbReference>
<feature type="signal peptide" evidence="8">
    <location>
        <begin position="1"/>
        <end position="19"/>
    </location>
</feature>
<dbReference type="GO" id="GO:0009252">
    <property type="term" value="P:peptidoglycan biosynthetic process"/>
    <property type="evidence" value="ECO:0007669"/>
    <property type="project" value="UniProtKB-KW"/>
</dbReference>
<comment type="caution">
    <text evidence="10">The sequence shown here is derived from an EMBL/GenBank/DDBJ whole genome shotgun (WGS) entry which is preliminary data.</text>
</comment>
<dbReference type="GO" id="GO:0071555">
    <property type="term" value="P:cell wall organization"/>
    <property type="evidence" value="ECO:0007669"/>
    <property type="project" value="UniProtKB-UniRule"/>
</dbReference>
<evidence type="ECO:0000256" key="1">
    <source>
        <dbReference type="ARBA" id="ARBA00004752"/>
    </source>
</evidence>
<dbReference type="CDD" id="cd16913">
    <property type="entry name" value="YkuD_like"/>
    <property type="match status" value="1"/>
</dbReference>
<evidence type="ECO:0000256" key="8">
    <source>
        <dbReference type="SAM" id="SignalP"/>
    </source>
</evidence>
<dbReference type="GO" id="GO:0008360">
    <property type="term" value="P:regulation of cell shape"/>
    <property type="evidence" value="ECO:0007669"/>
    <property type="project" value="UniProtKB-UniRule"/>
</dbReference>
<evidence type="ECO:0000313" key="10">
    <source>
        <dbReference type="EMBL" id="HJA98593.1"/>
    </source>
</evidence>
<comment type="pathway">
    <text evidence="1 7">Cell wall biogenesis; peptidoglycan biosynthesis.</text>
</comment>
<feature type="active site" description="Nucleophile" evidence="7">
    <location>
        <position position="320"/>
    </location>
</feature>
<evidence type="ECO:0000256" key="6">
    <source>
        <dbReference type="ARBA" id="ARBA00023316"/>
    </source>
</evidence>
<comment type="similarity">
    <text evidence="2">Belongs to the YkuD family.</text>
</comment>
<evidence type="ECO:0000256" key="2">
    <source>
        <dbReference type="ARBA" id="ARBA00005992"/>
    </source>
</evidence>
<dbReference type="InterPro" id="IPR005490">
    <property type="entry name" value="LD_TPept_cat_dom"/>
</dbReference>
<evidence type="ECO:0000313" key="11">
    <source>
        <dbReference type="Proteomes" id="UP000824259"/>
    </source>
</evidence>
<dbReference type="Proteomes" id="UP000824259">
    <property type="component" value="Unassembled WGS sequence"/>
</dbReference>